<reference evidence="2" key="1">
    <citation type="submission" date="2014-11" db="EMBL/GenBank/DDBJ databases">
        <authorList>
            <person name="Amaro Gonzalez C."/>
        </authorList>
    </citation>
    <scope>NUCLEOTIDE SEQUENCE</scope>
</reference>
<proteinExistence type="predicted"/>
<sequence>MEALWSQNKCSRSTNKMQVVQI</sequence>
<dbReference type="AlphaFoldDB" id="A0A0E9Q5T1"/>
<dbReference type="EMBL" id="GBXM01097114">
    <property type="protein sequence ID" value="JAH11463.1"/>
    <property type="molecule type" value="Transcribed_RNA"/>
</dbReference>
<feature type="region of interest" description="Disordered" evidence="1">
    <location>
        <begin position="1"/>
        <end position="22"/>
    </location>
</feature>
<accession>A0A0E9Q5T1</accession>
<reference evidence="2" key="2">
    <citation type="journal article" date="2015" name="Fish Shellfish Immunol.">
        <title>Early steps in the European eel (Anguilla anguilla)-Vibrio vulnificus interaction in the gills: Role of the RtxA13 toxin.</title>
        <authorList>
            <person name="Callol A."/>
            <person name="Pajuelo D."/>
            <person name="Ebbesson L."/>
            <person name="Teles M."/>
            <person name="MacKenzie S."/>
            <person name="Amaro C."/>
        </authorList>
    </citation>
    <scope>NUCLEOTIDE SEQUENCE</scope>
</reference>
<protein>
    <submittedName>
        <fullName evidence="2">Uncharacterized protein</fullName>
    </submittedName>
</protein>
<organism evidence="2">
    <name type="scientific">Anguilla anguilla</name>
    <name type="common">European freshwater eel</name>
    <name type="synonym">Muraena anguilla</name>
    <dbReference type="NCBI Taxonomy" id="7936"/>
    <lineage>
        <taxon>Eukaryota</taxon>
        <taxon>Metazoa</taxon>
        <taxon>Chordata</taxon>
        <taxon>Craniata</taxon>
        <taxon>Vertebrata</taxon>
        <taxon>Euteleostomi</taxon>
        <taxon>Actinopterygii</taxon>
        <taxon>Neopterygii</taxon>
        <taxon>Teleostei</taxon>
        <taxon>Anguilliformes</taxon>
        <taxon>Anguillidae</taxon>
        <taxon>Anguilla</taxon>
    </lineage>
</organism>
<evidence type="ECO:0000256" key="1">
    <source>
        <dbReference type="SAM" id="MobiDB-lite"/>
    </source>
</evidence>
<evidence type="ECO:0000313" key="2">
    <source>
        <dbReference type="EMBL" id="JAH11463.1"/>
    </source>
</evidence>
<name>A0A0E9Q5T1_ANGAN</name>